<feature type="transmembrane region" description="Helical" evidence="2">
    <location>
        <begin position="253"/>
        <end position="271"/>
    </location>
</feature>
<feature type="compositionally biased region" description="Polar residues" evidence="1">
    <location>
        <begin position="60"/>
        <end position="71"/>
    </location>
</feature>
<keyword evidence="2" id="KW-0472">Membrane</keyword>
<feature type="transmembrane region" description="Helical" evidence="2">
    <location>
        <begin position="87"/>
        <end position="105"/>
    </location>
</feature>
<name>A0AAW1PED1_9CHLO</name>
<gene>
    <name evidence="3" type="ORF">WJX72_003185</name>
</gene>
<proteinExistence type="predicted"/>
<dbReference type="EMBL" id="JALJOR010000014">
    <property type="protein sequence ID" value="KAK9806144.1"/>
    <property type="molecule type" value="Genomic_DNA"/>
</dbReference>
<feature type="transmembrane region" description="Helical" evidence="2">
    <location>
        <begin position="125"/>
        <end position="144"/>
    </location>
</feature>
<keyword evidence="2" id="KW-0812">Transmembrane</keyword>
<sequence>MAAHLQARCLSALPGASRGIGAQKQNTITFLFQRRSAVQPATHRSSHVLQARVQTRDKQTSVQSKNASSDQLPGALNEAMGSSPASYLPLVVAYTAAALPVALFPNAAADFLFGADASHTALTEPLFRLLATGLVGASSIAYALKLATAAGDAGESKAERLNLSLIAFATFNTLFSGSSVATASGVTLNTSPFLATALLMGATIFVAWGSYGSNSEYGLSLKRFGPLPAMKKVQDDTVGLGTALAKRDNVKSLTYAAFTVAFAAAGAGYIFAPEDTLRLIFGEASGGSNIFLWRLIGGAVLALVPGLTYTLKEAADQGTLSEPASKTHWL</sequence>
<organism evidence="3 4">
    <name type="scientific">[Myrmecia] bisecta</name>
    <dbReference type="NCBI Taxonomy" id="41462"/>
    <lineage>
        <taxon>Eukaryota</taxon>
        <taxon>Viridiplantae</taxon>
        <taxon>Chlorophyta</taxon>
        <taxon>core chlorophytes</taxon>
        <taxon>Trebouxiophyceae</taxon>
        <taxon>Trebouxiales</taxon>
        <taxon>Trebouxiaceae</taxon>
        <taxon>Myrmecia</taxon>
    </lineage>
</organism>
<keyword evidence="2" id="KW-1133">Transmembrane helix</keyword>
<feature type="transmembrane region" description="Helical" evidence="2">
    <location>
        <begin position="165"/>
        <end position="187"/>
    </location>
</feature>
<protein>
    <submittedName>
        <fullName evidence="3">Uncharacterized protein</fullName>
    </submittedName>
</protein>
<comment type="caution">
    <text evidence="3">The sequence shown here is derived from an EMBL/GenBank/DDBJ whole genome shotgun (WGS) entry which is preliminary data.</text>
</comment>
<reference evidence="3 4" key="1">
    <citation type="journal article" date="2024" name="Nat. Commun.">
        <title>Phylogenomics reveals the evolutionary origins of lichenization in chlorophyte algae.</title>
        <authorList>
            <person name="Puginier C."/>
            <person name="Libourel C."/>
            <person name="Otte J."/>
            <person name="Skaloud P."/>
            <person name="Haon M."/>
            <person name="Grisel S."/>
            <person name="Petersen M."/>
            <person name="Berrin J.G."/>
            <person name="Delaux P.M."/>
            <person name="Dal Grande F."/>
            <person name="Keller J."/>
        </authorList>
    </citation>
    <scope>NUCLEOTIDE SEQUENCE [LARGE SCALE GENOMIC DNA]</scope>
    <source>
        <strain evidence="3 4">SAG 2043</strain>
    </source>
</reference>
<feature type="transmembrane region" description="Helical" evidence="2">
    <location>
        <begin position="193"/>
        <end position="213"/>
    </location>
</feature>
<feature type="region of interest" description="Disordered" evidence="1">
    <location>
        <begin position="41"/>
        <end position="75"/>
    </location>
</feature>
<dbReference type="Proteomes" id="UP001489004">
    <property type="component" value="Unassembled WGS sequence"/>
</dbReference>
<evidence type="ECO:0000256" key="2">
    <source>
        <dbReference type="SAM" id="Phobius"/>
    </source>
</evidence>
<accession>A0AAW1PED1</accession>
<feature type="transmembrane region" description="Helical" evidence="2">
    <location>
        <begin position="291"/>
        <end position="311"/>
    </location>
</feature>
<dbReference type="AlphaFoldDB" id="A0AAW1PED1"/>
<evidence type="ECO:0000313" key="3">
    <source>
        <dbReference type="EMBL" id="KAK9806144.1"/>
    </source>
</evidence>
<evidence type="ECO:0000256" key="1">
    <source>
        <dbReference type="SAM" id="MobiDB-lite"/>
    </source>
</evidence>
<keyword evidence="4" id="KW-1185">Reference proteome</keyword>
<evidence type="ECO:0000313" key="4">
    <source>
        <dbReference type="Proteomes" id="UP001489004"/>
    </source>
</evidence>